<evidence type="ECO:0000313" key="2">
    <source>
        <dbReference type="Proteomes" id="UP000294901"/>
    </source>
</evidence>
<proteinExistence type="predicted"/>
<sequence>MDTLAESLDQAADSLTALSREVPGLAAASSAFAAPPVGAGVSAVPPDGRALGTETGVTNAGRGTRWDAGEGLGLPGRVSRSLQDRWAAALEARTHEAAAAAARLTTLADSVRTTRQAYTETDEAVRRRFTRET</sequence>
<keyword evidence="2" id="KW-1185">Reference proteome</keyword>
<gene>
    <name evidence="1" type="ORF">C8E87_2835</name>
</gene>
<dbReference type="AlphaFoldDB" id="A0A4R6JRI1"/>
<reference evidence="1 2" key="1">
    <citation type="submission" date="2019-03" db="EMBL/GenBank/DDBJ databases">
        <title>Sequencing the genomes of 1000 actinobacteria strains.</title>
        <authorList>
            <person name="Klenk H.-P."/>
        </authorList>
    </citation>
    <scope>NUCLEOTIDE SEQUENCE [LARGE SCALE GENOMIC DNA]</scope>
    <source>
        <strain evidence="1 2">DSM 43805</strain>
    </source>
</reference>
<dbReference type="EMBL" id="SNWR01000001">
    <property type="protein sequence ID" value="TDO39160.1"/>
    <property type="molecule type" value="Genomic_DNA"/>
</dbReference>
<name>A0A4R6JRI1_9ACTN</name>
<dbReference type="Pfam" id="PF10824">
    <property type="entry name" value="T7SS_ESX_EspC"/>
    <property type="match status" value="1"/>
</dbReference>
<evidence type="ECO:0000313" key="1">
    <source>
        <dbReference type="EMBL" id="TDO39160.1"/>
    </source>
</evidence>
<protein>
    <submittedName>
        <fullName evidence="1">Excreted virulence factor EspC (Type VII ESX diderm)</fullName>
    </submittedName>
</protein>
<dbReference type="Proteomes" id="UP000294901">
    <property type="component" value="Unassembled WGS sequence"/>
</dbReference>
<comment type="caution">
    <text evidence="1">The sequence shown here is derived from an EMBL/GenBank/DDBJ whole genome shotgun (WGS) entry which is preliminary data.</text>
</comment>
<dbReference type="InterPro" id="IPR022536">
    <property type="entry name" value="EspC"/>
</dbReference>
<dbReference type="RefSeq" id="WP_133873526.1">
    <property type="nucleotide sequence ID" value="NZ_BOMD01000069.1"/>
</dbReference>
<dbReference type="OrthoDB" id="3404555at2"/>
<organism evidence="1 2">
    <name type="scientific">Paractinoplanes brasiliensis</name>
    <dbReference type="NCBI Taxonomy" id="52695"/>
    <lineage>
        <taxon>Bacteria</taxon>
        <taxon>Bacillati</taxon>
        <taxon>Actinomycetota</taxon>
        <taxon>Actinomycetes</taxon>
        <taxon>Micromonosporales</taxon>
        <taxon>Micromonosporaceae</taxon>
        <taxon>Paractinoplanes</taxon>
    </lineage>
</organism>
<dbReference type="GO" id="GO:0009306">
    <property type="term" value="P:protein secretion"/>
    <property type="evidence" value="ECO:0007669"/>
    <property type="project" value="InterPro"/>
</dbReference>
<accession>A0A4R6JRI1</accession>